<evidence type="ECO:0000256" key="1">
    <source>
        <dbReference type="SAM" id="Phobius"/>
    </source>
</evidence>
<dbReference type="Proteomes" id="UP001059971">
    <property type="component" value="Chromosome 1"/>
</dbReference>
<accession>A0ABM7FTX4</accession>
<feature type="transmembrane region" description="Helical" evidence="1">
    <location>
        <begin position="80"/>
        <end position="100"/>
    </location>
</feature>
<name>A0ABM7FTX4_9SPHN</name>
<keyword evidence="1" id="KW-0472">Membrane</keyword>
<protein>
    <submittedName>
        <fullName evidence="2">Uncharacterized protein</fullName>
    </submittedName>
</protein>
<proteinExistence type="predicted"/>
<evidence type="ECO:0000313" key="3">
    <source>
        <dbReference type="Proteomes" id="UP001059971"/>
    </source>
</evidence>
<dbReference type="EMBL" id="AP018817">
    <property type="protein sequence ID" value="BBF68525.1"/>
    <property type="molecule type" value="Genomic_DNA"/>
</dbReference>
<dbReference type="RefSeq" id="WP_224546443.1">
    <property type="nucleotide sequence ID" value="NZ_AP018817.1"/>
</dbReference>
<keyword evidence="1" id="KW-0812">Transmembrane</keyword>
<organism evidence="2 3">
    <name type="scientific">Sphingomonas bisphenolicum</name>
    <dbReference type="NCBI Taxonomy" id="296544"/>
    <lineage>
        <taxon>Bacteria</taxon>
        <taxon>Pseudomonadati</taxon>
        <taxon>Pseudomonadota</taxon>
        <taxon>Alphaproteobacteria</taxon>
        <taxon>Sphingomonadales</taxon>
        <taxon>Sphingomonadaceae</taxon>
        <taxon>Sphingomonas</taxon>
    </lineage>
</organism>
<keyword evidence="3" id="KW-1185">Reference proteome</keyword>
<gene>
    <name evidence="2" type="ORF">SBA_ch1_07250</name>
</gene>
<evidence type="ECO:0000313" key="2">
    <source>
        <dbReference type="EMBL" id="BBF68525.1"/>
    </source>
</evidence>
<keyword evidence="1" id="KW-1133">Transmembrane helix</keyword>
<sequence>MVDEIGEVVVDVAGAVLRHAGGFVVDLTVDHVFSRHTARFFHGVGRRLIAVVTVGRCRIPSSLRTVPKGVSARPRRSDWLALWVGILSWIALFLGLGFGVSHFL</sequence>
<reference evidence="2" key="1">
    <citation type="submission" date="2018-07" db="EMBL/GenBank/DDBJ databases">
        <title>Complete genome sequence of Sphingomonas bisphenolicum strain AO1, a bisphenol A degradative bacterium isolated from Japanese farm field.</title>
        <authorList>
            <person name="Murakami M."/>
            <person name="Koh M."/>
            <person name="Koba S."/>
            <person name="Matsumura Y."/>
        </authorList>
    </citation>
    <scope>NUCLEOTIDE SEQUENCE</scope>
    <source>
        <strain evidence="2">AO1</strain>
    </source>
</reference>